<dbReference type="STRING" id="871741.SAMN05192570_2004"/>
<dbReference type="InterPro" id="IPR016181">
    <property type="entry name" value="Acyl_CoA_acyltransferase"/>
</dbReference>
<evidence type="ECO:0000313" key="4">
    <source>
        <dbReference type="EMBL" id="SFS69655.1"/>
    </source>
</evidence>
<feature type="domain" description="N-acetyltransferase" evidence="3">
    <location>
        <begin position="7"/>
        <end position="158"/>
    </location>
</feature>
<name>A0A1I6RY46_9CAUL</name>
<keyword evidence="2" id="KW-0012">Acyltransferase</keyword>
<dbReference type="SUPFAM" id="SSF55729">
    <property type="entry name" value="Acyl-CoA N-acyltransferases (Nat)"/>
    <property type="match status" value="1"/>
</dbReference>
<keyword evidence="5" id="KW-1185">Reference proteome</keyword>
<dbReference type="Gene3D" id="3.40.630.30">
    <property type="match status" value="1"/>
</dbReference>
<dbReference type="OrthoDB" id="1431064at2"/>
<dbReference type="PANTHER" id="PTHR43877">
    <property type="entry name" value="AMINOALKYLPHOSPHONATE N-ACETYLTRANSFERASE-RELATED-RELATED"/>
    <property type="match status" value="1"/>
</dbReference>
<gene>
    <name evidence="4" type="ORF">SAMN05192570_2004</name>
</gene>
<evidence type="ECO:0000259" key="3">
    <source>
        <dbReference type="PROSITE" id="PS51186"/>
    </source>
</evidence>
<dbReference type="RefSeq" id="WP_092309820.1">
    <property type="nucleotide sequence ID" value="NZ_FOZV01000004.1"/>
</dbReference>
<protein>
    <submittedName>
        <fullName evidence="4">Acetyltransferase (GNAT) family protein</fullName>
    </submittedName>
</protein>
<keyword evidence="1 4" id="KW-0808">Transferase</keyword>
<dbReference type="PROSITE" id="PS51186">
    <property type="entry name" value="GNAT"/>
    <property type="match status" value="1"/>
</dbReference>
<dbReference type="Proteomes" id="UP000198788">
    <property type="component" value="Unassembled WGS sequence"/>
</dbReference>
<dbReference type="Pfam" id="PF00583">
    <property type="entry name" value="Acetyltransf_1"/>
    <property type="match status" value="1"/>
</dbReference>
<evidence type="ECO:0000256" key="2">
    <source>
        <dbReference type="ARBA" id="ARBA00023315"/>
    </source>
</evidence>
<dbReference type="PANTHER" id="PTHR43877:SF2">
    <property type="entry name" value="AMINOALKYLPHOSPHONATE N-ACETYLTRANSFERASE-RELATED"/>
    <property type="match status" value="1"/>
</dbReference>
<organism evidence="4 5">
    <name type="scientific">Brevundimonas viscosa</name>
    <dbReference type="NCBI Taxonomy" id="871741"/>
    <lineage>
        <taxon>Bacteria</taxon>
        <taxon>Pseudomonadati</taxon>
        <taxon>Pseudomonadota</taxon>
        <taxon>Alphaproteobacteria</taxon>
        <taxon>Caulobacterales</taxon>
        <taxon>Caulobacteraceae</taxon>
        <taxon>Brevundimonas</taxon>
    </lineage>
</organism>
<dbReference type="InterPro" id="IPR050832">
    <property type="entry name" value="Bact_Acetyltransf"/>
</dbReference>
<dbReference type="GO" id="GO:0016747">
    <property type="term" value="F:acyltransferase activity, transferring groups other than amino-acyl groups"/>
    <property type="evidence" value="ECO:0007669"/>
    <property type="project" value="InterPro"/>
</dbReference>
<reference evidence="5" key="1">
    <citation type="submission" date="2016-10" db="EMBL/GenBank/DDBJ databases">
        <authorList>
            <person name="Varghese N."/>
            <person name="Submissions S."/>
        </authorList>
    </citation>
    <scope>NUCLEOTIDE SEQUENCE [LARGE SCALE GENOMIC DNA]</scope>
    <source>
        <strain evidence="5">CGMCC 1.10683</strain>
    </source>
</reference>
<sequence length="161" mass="17104">MTPDQTVAIVDYRPGHAAAWKALNEAWLAEGGFVVEAKDRKVIGDPEGAILAPGGRIFMAERDGEAIGCCSLMPMQDGGFEVAKMTVSPAARGLGLGRRLLEACEAAARAAGAPRLYLETSSTLKPAGALYRSFGFVDLPPRPSPYVRADVWMEKRLTPGG</sequence>
<evidence type="ECO:0000256" key="1">
    <source>
        <dbReference type="ARBA" id="ARBA00022679"/>
    </source>
</evidence>
<dbReference type="AlphaFoldDB" id="A0A1I6RY46"/>
<evidence type="ECO:0000313" key="5">
    <source>
        <dbReference type="Proteomes" id="UP000198788"/>
    </source>
</evidence>
<accession>A0A1I6RY46</accession>
<dbReference type="EMBL" id="FOZV01000004">
    <property type="protein sequence ID" value="SFS69655.1"/>
    <property type="molecule type" value="Genomic_DNA"/>
</dbReference>
<proteinExistence type="predicted"/>
<dbReference type="InterPro" id="IPR000182">
    <property type="entry name" value="GNAT_dom"/>
</dbReference>